<proteinExistence type="predicted"/>
<dbReference type="RefSeq" id="WP_076732617.1">
    <property type="nucleotide sequence ID" value="NZ_CP019352.1"/>
</dbReference>
<keyword evidence="3" id="KW-1185">Reference proteome</keyword>
<dbReference type="KEGG" id="lvn:BWR22_06080"/>
<dbReference type="Pfam" id="PF13174">
    <property type="entry name" value="TPR_6"/>
    <property type="match status" value="1"/>
</dbReference>
<sequence>MYYYLIFALQAFCIYHVIKYRNQYYWIFLILFIPVIGCLIYLVTQVYNKRDANIIKENLTSVLIPTKKVKDLEKRLHFSETFQNRLDLADAFFEMKDYKNAITHYEVALQDKSQNNYFILEKLIAAYYNLKDYNNTISYGAKLKSHPEFKQSKSEFIYGLALHKTGQTNAAEKHLQSIDQRYSNYTERLVLAKFYIENNKLEAAKDILNEISTESKHMTKPNKNKYRSTINEVEKLIKSLN</sequence>
<keyword evidence="1" id="KW-0472">Membrane</keyword>
<dbReference type="SUPFAM" id="SSF48452">
    <property type="entry name" value="TPR-like"/>
    <property type="match status" value="1"/>
</dbReference>
<accession>A0AAC9LKP4</accession>
<dbReference type="EMBL" id="CP019352">
    <property type="protein sequence ID" value="APX99893.1"/>
    <property type="molecule type" value="Genomic_DNA"/>
</dbReference>
<dbReference type="Gene3D" id="1.25.40.10">
    <property type="entry name" value="Tetratricopeptide repeat domain"/>
    <property type="match status" value="2"/>
</dbReference>
<dbReference type="PIRSF" id="PIRSF030959">
    <property type="entry name" value="UCP030959"/>
    <property type="match status" value="1"/>
</dbReference>
<dbReference type="InterPro" id="IPR014562">
    <property type="entry name" value="UCP030959_TPR_rpt-cont"/>
</dbReference>
<keyword evidence="1" id="KW-0812">Transmembrane</keyword>
<name>A0AAC9LKP4_9FLAO</name>
<evidence type="ECO:0008006" key="4">
    <source>
        <dbReference type="Google" id="ProtNLM"/>
    </source>
</evidence>
<dbReference type="InterPro" id="IPR019734">
    <property type="entry name" value="TPR_rpt"/>
</dbReference>
<evidence type="ECO:0000313" key="3">
    <source>
        <dbReference type="Proteomes" id="UP000187506"/>
    </source>
</evidence>
<dbReference type="Proteomes" id="UP000187506">
    <property type="component" value="Chromosome"/>
</dbReference>
<dbReference type="AlphaFoldDB" id="A0AAC9LKP4"/>
<evidence type="ECO:0000256" key="1">
    <source>
        <dbReference type="SAM" id="Phobius"/>
    </source>
</evidence>
<dbReference type="InterPro" id="IPR011990">
    <property type="entry name" value="TPR-like_helical_dom_sf"/>
</dbReference>
<feature type="transmembrane region" description="Helical" evidence="1">
    <location>
        <begin position="24"/>
        <end position="43"/>
    </location>
</feature>
<gene>
    <name evidence="2" type="ORF">BWR22_06080</name>
</gene>
<protein>
    <recommendedName>
        <fullName evidence="4">Tetratricopeptide repeat protein</fullName>
    </recommendedName>
</protein>
<keyword evidence="1" id="KW-1133">Transmembrane helix</keyword>
<dbReference type="Pfam" id="PF14559">
    <property type="entry name" value="TPR_19"/>
    <property type="match status" value="1"/>
</dbReference>
<evidence type="ECO:0000313" key="2">
    <source>
        <dbReference type="EMBL" id="APX99893.1"/>
    </source>
</evidence>
<organism evidence="2 3">
    <name type="scientific">Lacinutrix venerupis</name>
    <dbReference type="NCBI Taxonomy" id="1486034"/>
    <lineage>
        <taxon>Bacteria</taxon>
        <taxon>Pseudomonadati</taxon>
        <taxon>Bacteroidota</taxon>
        <taxon>Flavobacteriia</taxon>
        <taxon>Flavobacteriales</taxon>
        <taxon>Flavobacteriaceae</taxon>
        <taxon>Lacinutrix</taxon>
    </lineage>
</organism>
<reference evidence="2 3" key="1">
    <citation type="submission" date="2017-01" db="EMBL/GenBank/DDBJ databases">
        <title>Complete genome of Lacinutrix venerupis DOK2-8 isolated from seawater in Dokdo.</title>
        <authorList>
            <person name="Chi W.-J."/>
            <person name="Kim J.H."/>
        </authorList>
    </citation>
    <scope>NUCLEOTIDE SEQUENCE [LARGE SCALE GENOMIC DNA]</scope>
    <source>
        <strain evidence="2 3">DOK2-8</strain>
    </source>
</reference>